<protein>
    <recommendedName>
        <fullName evidence="2">DUF5862 domain-containing protein</fullName>
    </recommendedName>
</protein>
<dbReference type="Pfam" id="PF19180">
    <property type="entry name" value="DUF5862"/>
    <property type="match status" value="1"/>
</dbReference>
<accession>A0A171PVH8</accession>
<keyword evidence="1" id="KW-1133">Transmembrane helix</keyword>
<feature type="transmembrane region" description="Helical" evidence="1">
    <location>
        <begin position="12"/>
        <end position="36"/>
    </location>
</feature>
<dbReference type="RefSeq" id="YP_009701556.1">
    <property type="nucleotide sequence ID" value="NC_044938.1"/>
</dbReference>
<feature type="domain" description="DUF5862" evidence="2">
    <location>
        <begin position="9"/>
        <end position="76"/>
    </location>
</feature>
<evidence type="ECO:0000259" key="2">
    <source>
        <dbReference type="Pfam" id="PF19180"/>
    </source>
</evidence>
<dbReference type="EMBL" id="KJ755191">
    <property type="protein sequence ID" value="AJP09056.1"/>
    <property type="molecule type" value="Genomic_DNA"/>
</dbReference>
<dbReference type="InterPro" id="IPR043847">
    <property type="entry name" value="DUF5862"/>
</dbReference>
<evidence type="ECO:0000313" key="3">
    <source>
        <dbReference type="EMBL" id="AJP09056.1"/>
    </source>
</evidence>
<reference evidence="4" key="1">
    <citation type="submission" date="2014-04" db="EMBL/GenBank/DDBJ databases">
        <authorList>
            <person name="Wei Y."/>
            <person name="Huang G."/>
            <person name="Cheng X."/>
        </authorList>
    </citation>
    <scope>NUCLEOTIDE SEQUENCE [LARGE SCALE GENOMIC DNA]</scope>
</reference>
<dbReference type="KEGG" id="vg:41900692"/>
<keyword evidence="1" id="KW-0812">Transmembrane</keyword>
<dbReference type="Proteomes" id="UP000232922">
    <property type="component" value="Genome"/>
</dbReference>
<name>A0A171PVH8_9VIRU</name>
<keyword evidence="1" id="KW-0472">Membrane</keyword>
<evidence type="ECO:0000256" key="1">
    <source>
        <dbReference type="SAM" id="Phobius"/>
    </source>
</evidence>
<evidence type="ECO:0000313" key="4">
    <source>
        <dbReference type="Proteomes" id="UP000232922"/>
    </source>
</evidence>
<feature type="transmembrane region" description="Helical" evidence="1">
    <location>
        <begin position="42"/>
        <end position="62"/>
    </location>
</feature>
<dbReference type="GeneID" id="41900692"/>
<organism evidence="3 4">
    <name type="scientific">Heliothis virescens ascovirus 3f</name>
    <dbReference type="NCBI Taxonomy" id="328614"/>
    <lineage>
        <taxon>Viruses</taxon>
        <taxon>Varidnaviria</taxon>
        <taxon>Bamfordvirae</taxon>
        <taxon>Nucleocytoviricota</taxon>
        <taxon>Megaviricetes</taxon>
        <taxon>Pimascovirales</taxon>
        <taxon>Pimascovirales incertae sedis</taxon>
        <taxon>Ascoviridae</taxon>
        <taxon>Ascovirus</taxon>
        <taxon>Ascovirus hvav3a</taxon>
    </lineage>
</organism>
<proteinExistence type="predicted"/>
<sequence>MNVVRRIEGCAWGAVEGAASGALTGVSVTGAGWWIAGTVGQIGGAICGVVLGTFLGAGVGLMSDRHEVKELMQDYRRRFGKTDSKDVLR</sequence>